<dbReference type="InterPro" id="IPR003448">
    <property type="entry name" value="Mopterin_biosynth_MoaE"/>
</dbReference>
<protein>
    <submittedName>
        <fullName evidence="1">Molybdopterin synthase catalytic subunit</fullName>
    </submittedName>
</protein>
<dbReference type="Pfam" id="PF02391">
    <property type="entry name" value="MoaE"/>
    <property type="match status" value="1"/>
</dbReference>
<dbReference type="SUPFAM" id="SSF54690">
    <property type="entry name" value="Molybdopterin synthase subunit MoaE"/>
    <property type="match status" value="1"/>
</dbReference>
<dbReference type="EMBL" id="PDJQ01000001">
    <property type="protein sequence ID" value="PFG72822.1"/>
    <property type="molecule type" value="Genomic_DNA"/>
</dbReference>
<sequence>MLIRVTEEPLSADEAARAVASPAAGAINVFLGVVRNTNLGRAVSHLVYDAYPTMAEKEMRAIAEEAKARFGLEDCAILHRTGRLEIGETSLVVAVSCGHRRESYEAGLWIVNEVKKRVPVWKKEVWEDGEEWIEGPESLGMQQAPASMRP</sequence>
<comment type="caution">
    <text evidence="1">The sequence shown here is derived from an EMBL/GenBank/DDBJ whole genome shotgun (WGS) entry which is preliminary data.</text>
</comment>
<dbReference type="RefSeq" id="WP_098502328.1">
    <property type="nucleotide sequence ID" value="NZ_PDJQ01000001.1"/>
</dbReference>
<proteinExistence type="predicted"/>
<dbReference type="Proteomes" id="UP000223071">
    <property type="component" value="Unassembled WGS sequence"/>
</dbReference>
<name>A0A2A9HCD3_TEPT2</name>
<gene>
    <name evidence="1" type="ORF">A9A59_0013</name>
</gene>
<dbReference type="PANTHER" id="PTHR23404">
    <property type="entry name" value="MOLYBDOPTERIN SYNTHASE RELATED"/>
    <property type="match status" value="1"/>
</dbReference>
<dbReference type="Gene3D" id="3.90.1170.40">
    <property type="entry name" value="Molybdopterin biosynthesis MoaE subunit"/>
    <property type="match status" value="1"/>
</dbReference>
<evidence type="ECO:0000313" key="2">
    <source>
        <dbReference type="Proteomes" id="UP000223071"/>
    </source>
</evidence>
<dbReference type="CDD" id="cd00756">
    <property type="entry name" value="MoaE"/>
    <property type="match status" value="1"/>
</dbReference>
<reference evidence="1 2" key="1">
    <citation type="submission" date="2017-09" db="EMBL/GenBank/DDBJ databases">
        <title>Sequencing the genomes of two abundant thermophiles in Great Basin hot springs: Thermocrinis jamiesonii and novel Chloroflexi Thermoflexus hugenholtzii.</title>
        <authorList>
            <person name="Hedlund B."/>
        </authorList>
    </citation>
    <scope>NUCLEOTIDE SEQUENCE [LARGE SCALE GENOMIC DNA]</scope>
    <source>
        <strain evidence="1 2">G233</strain>
    </source>
</reference>
<dbReference type="GO" id="GO:0006777">
    <property type="term" value="P:Mo-molybdopterin cofactor biosynthetic process"/>
    <property type="evidence" value="ECO:0007669"/>
    <property type="project" value="InterPro"/>
</dbReference>
<dbReference type="InterPro" id="IPR036563">
    <property type="entry name" value="MoaE_sf"/>
</dbReference>
<evidence type="ECO:0000313" key="1">
    <source>
        <dbReference type="EMBL" id="PFG72822.1"/>
    </source>
</evidence>
<accession>A0A2A9HCD3</accession>
<keyword evidence="2" id="KW-1185">Reference proteome</keyword>
<organism evidence="1 2">
    <name type="scientific">Tepidiforma thermophila (strain KCTC 52669 / CGMCC 1.13589 / G233)</name>
    <dbReference type="NCBI Taxonomy" id="2761530"/>
    <lineage>
        <taxon>Bacteria</taxon>
        <taxon>Bacillati</taxon>
        <taxon>Chloroflexota</taxon>
        <taxon>Tepidiformia</taxon>
        <taxon>Tepidiformales</taxon>
        <taxon>Tepidiformaceae</taxon>
        <taxon>Tepidiforma</taxon>
    </lineage>
</organism>
<dbReference type="AlphaFoldDB" id="A0A2A9HCD3"/>